<dbReference type="Pfam" id="PF22335">
    <property type="entry name" value="Cas10-Cmr2_palm2"/>
    <property type="match status" value="1"/>
</dbReference>
<keyword evidence="2" id="KW-0051">Antiviral defense</keyword>
<organism evidence="5 6">
    <name type="scientific">Phocoenobacter skyensis</name>
    <dbReference type="NCBI Taxonomy" id="97481"/>
    <lineage>
        <taxon>Bacteria</taxon>
        <taxon>Pseudomonadati</taxon>
        <taxon>Pseudomonadota</taxon>
        <taxon>Gammaproteobacteria</taxon>
        <taxon>Pasteurellales</taxon>
        <taxon>Pasteurellaceae</taxon>
        <taxon>Phocoenobacter</taxon>
    </lineage>
</organism>
<keyword evidence="6" id="KW-1185">Reference proteome</keyword>
<feature type="transmembrane region" description="Helical" evidence="3">
    <location>
        <begin position="29"/>
        <end position="48"/>
    </location>
</feature>
<dbReference type="Proteomes" id="UP001224812">
    <property type="component" value="Unassembled WGS sequence"/>
</dbReference>
<proteinExistence type="predicted"/>
<sequence>MNKTNKQYFHFTLGPVQSFVGQARRTRDFWAGSFLLSWLSGVAMLSVIKQQRDLVNEELDIDEIILFPKADKQFLTVIEKGCQDDNFAPKQGGIPNRFKAEVHQNFDGSKVVSDVQDAWKALANTIYQYDIEKYKNQLSLERTREIWQEQVENFWEMTWVIVDTIENSSALDRRKNWRIHYLPDQRGIKCSLMGDWQELSGIEGVSKNDNEARKLFWTTVLNSKDKTIADYGENEFLCAMAFIKRRFIRYFDKGFSLTNSETNIPKEKGTLEAIYGWELKNDVPSVNYIAAANWWANILRKCNQDNQQHLIDFFDAFKSNDGNGKLCELNEYNSSVKSIEEAIKNNSHIQHLEIKNELSSIDGVLFYKSALENPHNFPKQEGKPNNTEHPELNPQAQKVATALGELIKNFAIGDPSPFYAILMMDGDSLGKQMSDRKKQKYITHALDTFTNKVEEIVSKNNGFLIYAGGDDVLALLPIEDALNCAKKIRSEYENCFKNENAEANKEDVNIDYSISAAIVYSHINNPLSNALHDIHSLLDDVAKEKTGRNALAVQVCKQSGTVLTWTKP</sequence>
<dbReference type="InterPro" id="IPR054767">
    <property type="entry name" value="Cas10-Cmr2_palm2"/>
</dbReference>
<dbReference type="PROSITE" id="PS50887">
    <property type="entry name" value="GGDEF"/>
    <property type="match status" value="1"/>
</dbReference>
<dbReference type="Gene3D" id="3.30.70.270">
    <property type="match status" value="1"/>
</dbReference>
<dbReference type="InterPro" id="IPR000160">
    <property type="entry name" value="GGDEF_dom"/>
</dbReference>
<comment type="caution">
    <text evidence="5">The sequence shown here is derived from an EMBL/GenBank/DDBJ whole genome shotgun (WGS) entry which is preliminary data.</text>
</comment>
<dbReference type="InterPro" id="IPR043128">
    <property type="entry name" value="Rev_trsase/Diguanyl_cyclase"/>
</dbReference>
<dbReference type="NCBIfam" id="TIGR02577">
    <property type="entry name" value="cas_TM1794_Cmr2"/>
    <property type="match status" value="1"/>
</dbReference>
<protein>
    <submittedName>
        <fullName evidence="5">Type III-B CRISPR-associated protein Cas10/Cmr2</fullName>
    </submittedName>
</protein>
<evidence type="ECO:0000259" key="4">
    <source>
        <dbReference type="PROSITE" id="PS50887"/>
    </source>
</evidence>
<dbReference type="Gene3D" id="3.30.70.2220">
    <property type="entry name" value="CRISPR-Cas system, Cmr2 subunit, D1 domain, cysteine cluster"/>
    <property type="match status" value="1"/>
</dbReference>
<dbReference type="InterPro" id="IPR013407">
    <property type="entry name" value="CRISPR-assoc_prot_Cmr2"/>
</dbReference>
<feature type="domain" description="GGDEF" evidence="4">
    <location>
        <begin position="417"/>
        <end position="556"/>
    </location>
</feature>
<keyword evidence="3" id="KW-1133">Transmembrane helix</keyword>
<dbReference type="InterPro" id="IPR038242">
    <property type="entry name" value="Cmr2_N"/>
</dbReference>
<keyword evidence="3" id="KW-0472">Membrane</keyword>
<evidence type="ECO:0000256" key="3">
    <source>
        <dbReference type="SAM" id="Phobius"/>
    </source>
</evidence>
<dbReference type="Pfam" id="PF12469">
    <property type="entry name" value="Cmr2_N"/>
    <property type="match status" value="1"/>
</dbReference>
<keyword evidence="1" id="KW-0547">Nucleotide-binding</keyword>
<evidence type="ECO:0000313" key="6">
    <source>
        <dbReference type="Proteomes" id="UP001224812"/>
    </source>
</evidence>
<reference evidence="5 6" key="1">
    <citation type="journal article" date="2023" name="Front. Microbiol.">
        <title>Phylogeography and host specificity of Pasteurellaceae pathogenic to sea-farmed fish in the north-east Atlantic.</title>
        <authorList>
            <person name="Gulla S."/>
            <person name="Colquhoun D.J."/>
            <person name="Olsen A.B."/>
            <person name="Spilsberg B."/>
            <person name="Lagesen K."/>
            <person name="Aakesson C.P."/>
            <person name="Strom S."/>
            <person name="Manji F."/>
            <person name="Birkbeck T.H."/>
            <person name="Nilsen H.K."/>
        </authorList>
    </citation>
    <scope>NUCLEOTIDE SEQUENCE [LARGE SCALE GENOMIC DNA]</scope>
    <source>
        <strain evidence="5 6">VIO11850</strain>
    </source>
</reference>
<dbReference type="RefSeq" id="WP_306383853.1">
    <property type="nucleotide sequence ID" value="NZ_JASAVR010000008.1"/>
</dbReference>
<name>A0ABT9JKX6_9PAST</name>
<dbReference type="InterPro" id="IPR024615">
    <property type="entry name" value="CRISPR-assoc_Cmr2_N"/>
</dbReference>
<accession>A0ABT9JKX6</accession>
<dbReference type="EMBL" id="JASAVS010000011">
    <property type="protein sequence ID" value="MDP8085461.1"/>
    <property type="molecule type" value="Genomic_DNA"/>
</dbReference>
<keyword evidence="3" id="KW-0812">Transmembrane</keyword>
<gene>
    <name evidence="5" type="primary">cas10</name>
    <name evidence="5" type="ORF">QJT92_05920</name>
</gene>
<evidence type="ECO:0000256" key="1">
    <source>
        <dbReference type="ARBA" id="ARBA00022741"/>
    </source>
</evidence>
<evidence type="ECO:0000313" key="5">
    <source>
        <dbReference type="EMBL" id="MDP8085461.1"/>
    </source>
</evidence>
<evidence type="ECO:0000256" key="2">
    <source>
        <dbReference type="ARBA" id="ARBA00023118"/>
    </source>
</evidence>